<keyword evidence="1" id="KW-1133">Transmembrane helix</keyword>
<evidence type="ECO:0000313" key="2">
    <source>
        <dbReference type="EMBL" id="GAH41348.1"/>
    </source>
</evidence>
<protein>
    <submittedName>
        <fullName evidence="2">Uncharacterized protein</fullName>
    </submittedName>
</protein>
<keyword evidence="1" id="KW-0472">Membrane</keyword>
<comment type="caution">
    <text evidence="2">The sequence shown here is derived from an EMBL/GenBank/DDBJ whole genome shotgun (WGS) entry which is preliminary data.</text>
</comment>
<evidence type="ECO:0000256" key="1">
    <source>
        <dbReference type="SAM" id="Phobius"/>
    </source>
</evidence>
<keyword evidence="1" id="KW-0812">Transmembrane</keyword>
<name>X1H7R2_9ZZZZ</name>
<reference evidence="2" key="1">
    <citation type="journal article" date="2014" name="Front. Microbiol.">
        <title>High frequency of phylogenetically diverse reductive dehalogenase-homologous genes in deep subseafloor sedimentary metagenomes.</title>
        <authorList>
            <person name="Kawai M."/>
            <person name="Futagami T."/>
            <person name="Toyoda A."/>
            <person name="Takaki Y."/>
            <person name="Nishi S."/>
            <person name="Hori S."/>
            <person name="Arai W."/>
            <person name="Tsubouchi T."/>
            <person name="Morono Y."/>
            <person name="Uchiyama I."/>
            <person name="Ito T."/>
            <person name="Fujiyama A."/>
            <person name="Inagaki F."/>
            <person name="Takami H."/>
        </authorList>
    </citation>
    <scope>NUCLEOTIDE SEQUENCE</scope>
    <source>
        <strain evidence="2">Expedition CK06-06</strain>
    </source>
</reference>
<feature type="transmembrane region" description="Helical" evidence="1">
    <location>
        <begin position="22"/>
        <end position="40"/>
    </location>
</feature>
<organism evidence="2">
    <name type="scientific">marine sediment metagenome</name>
    <dbReference type="NCBI Taxonomy" id="412755"/>
    <lineage>
        <taxon>unclassified sequences</taxon>
        <taxon>metagenomes</taxon>
        <taxon>ecological metagenomes</taxon>
    </lineage>
</organism>
<dbReference type="AlphaFoldDB" id="X1H7R2"/>
<sequence>YNSFAVFVILCEQFGQIINDSIFNGFGFFFFIFQSFYFFFYESQEKIRLRETDPNFFLDKHTDLTYYSENEKVDAYMWDDSPYFYM</sequence>
<dbReference type="EMBL" id="BARU01005787">
    <property type="protein sequence ID" value="GAH41348.1"/>
    <property type="molecule type" value="Genomic_DNA"/>
</dbReference>
<gene>
    <name evidence="2" type="ORF">S03H2_11327</name>
</gene>
<accession>X1H7R2</accession>
<proteinExistence type="predicted"/>
<feature type="non-terminal residue" evidence="2">
    <location>
        <position position="1"/>
    </location>
</feature>